<keyword evidence="4" id="KW-1185">Reference proteome</keyword>
<dbReference type="GO" id="GO:0005739">
    <property type="term" value="C:mitochondrion"/>
    <property type="evidence" value="ECO:0007669"/>
    <property type="project" value="TreeGrafter"/>
</dbReference>
<dbReference type="InterPro" id="IPR036065">
    <property type="entry name" value="BolA-like_sf"/>
</dbReference>
<reference evidence="3 4" key="1">
    <citation type="submission" date="2024-02" db="EMBL/GenBank/DDBJ databases">
        <title>Chromosome-scale genome assembly of the rough periwinkle Littorina saxatilis.</title>
        <authorList>
            <person name="De Jode A."/>
            <person name="Faria R."/>
            <person name="Formenti G."/>
            <person name="Sims Y."/>
            <person name="Smith T.P."/>
            <person name="Tracey A."/>
            <person name="Wood J.M.D."/>
            <person name="Zagrodzka Z.B."/>
            <person name="Johannesson K."/>
            <person name="Butlin R.K."/>
            <person name="Leder E.H."/>
        </authorList>
    </citation>
    <scope>NUCLEOTIDE SEQUENCE [LARGE SCALE GENOMIC DNA]</scope>
    <source>
        <strain evidence="3">Snail1</strain>
        <tissue evidence="3">Muscle</tissue>
    </source>
</reference>
<dbReference type="InterPro" id="IPR050961">
    <property type="entry name" value="BolA/IbaG_stress_morph_reg"/>
</dbReference>
<dbReference type="EMBL" id="JBAMIC010000002">
    <property type="protein sequence ID" value="KAK7111843.1"/>
    <property type="molecule type" value="Genomic_DNA"/>
</dbReference>
<evidence type="ECO:0000256" key="2">
    <source>
        <dbReference type="RuleBase" id="RU003860"/>
    </source>
</evidence>
<accession>A0AAN9GK85</accession>
<sequence>MAKAVSSISAKLLRSAFTANRFTTAYAQSSTSQSSSAGMADIVKPMETSMKKKLAEAFKPSVLQIVNESYMHNVPKGSETHFKVVIVSDAFEGVQLVQRHRKVNNVLEEEFGSGLHALSIVAKTPIQWEKSTQEVGQSPPCRGGAGL</sequence>
<evidence type="ECO:0000313" key="4">
    <source>
        <dbReference type="Proteomes" id="UP001374579"/>
    </source>
</evidence>
<comment type="similarity">
    <text evidence="1 2">Belongs to the BolA/IbaG family.</text>
</comment>
<dbReference type="SUPFAM" id="SSF82657">
    <property type="entry name" value="BolA-like"/>
    <property type="match status" value="1"/>
</dbReference>
<dbReference type="InterPro" id="IPR002634">
    <property type="entry name" value="BolA"/>
</dbReference>
<dbReference type="GO" id="GO:1990229">
    <property type="term" value="C:iron-sulfur cluster assembly complex"/>
    <property type="evidence" value="ECO:0007669"/>
    <property type="project" value="UniProtKB-ARBA"/>
</dbReference>
<name>A0AAN9GK85_9CAEN</name>
<dbReference type="FunFam" id="3.30.300.90:FF:000001">
    <property type="entry name" value="Transcriptional regulator BolA"/>
    <property type="match status" value="1"/>
</dbReference>
<dbReference type="PANTHER" id="PTHR46229:SF2">
    <property type="entry name" value="BOLA-LIKE PROTEIN 1"/>
    <property type="match status" value="1"/>
</dbReference>
<gene>
    <name evidence="3" type="ORF">V1264_011410</name>
</gene>
<protein>
    <recommendedName>
        <fullName evidence="5">BolA-like protein 1</fullName>
    </recommendedName>
</protein>
<proteinExistence type="inferred from homology"/>
<evidence type="ECO:0000313" key="3">
    <source>
        <dbReference type="EMBL" id="KAK7111843.1"/>
    </source>
</evidence>
<dbReference type="Gene3D" id="3.30.300.90">
    <property type="entry name" value="BolA-like"/>
    <property type="match status" value="1"/>
</dbReference>
<evidence type="ECO:0000256" key="1">
    <source>
        <dbReference type="ARBA" id="ARBA00005578"/>
    </source>
</evidence>
<dbReference type="Proteomes" id="UP001374579">
    <property type="component" value="Unassembled WGS sequence"/>
</dbReference>
<organism evidence="3 4">
    <name type="scientific">Littorina saxatilis</name>
    <dbReference type="NCBI Taxonomy" id="31220"/>
    <lineage>
        <taxon>Eukaryota</taxon>
        <taxon>Metazoa</taxon>
        <taxon>Spiralia</taxon>
        <taxon>Lophotrochozoa</taxon>
        <taxon>Mollusca</taxon>
        <taxon>Gastropoda</taxon>
        <taxon>Caenogastropoda</taxon>
        <taxon>Littorinimorpha</taxon>
        <taxon>Littorinoidea</taxon>
        <taxon>Littorinidae</taxon>
        <taxon>Littorina</taxon>
    </lineage>
</organism>
<comment type="caution">
    <text evidence="3">The sequence shown here is derived from an EMBL/GenBank/DDBJ whole genome shotgun (WGS) entry which is preliminary data.</text>
</comment>
<dbReference type="Pfam" id="PF01722">
    <property type="entry name" value="BolA"/>
    <property type="match status" value="1"/>
</dbReference>
<dbReference type="PANTHER" id="PTHR46229">
    <property type="entry name" value="BOLA TRANSCRIPTION REGULATOR"/>
    <property type="match status" value="1"/>
</dbReference>
<dbReference type="AlphaFoldDB" id="A0AAN9GK85"/>
<evidence type="ECO:0008006" key="5">
    <source>
        <dbReference type="Google" id="ProtNLM"/>
    </source>
</evidence>